<dbReference type="InterPro" id="IPR006076">
    <property type="entry name" value="FAD-dep_OxRdtase"/>
</dbReference>
<name>A0ABS6HYN1_MYCGD</name>
<feature type="domain" description="FAD dependent oxidoreductase" evidence="1">
    <location>
        <begin position="49"/>
        <end position="412"/>
    </location>
</feature>
<gene>
    <name evidence="2" type="ORF">KL859_31285</name>
</gene>
<dbReference type="Pfam" id="PF01266">
    <property type="entry name" value="DAO"/>
    <property type="match status" value="1"/>
</dbReference>
<dbReference type="InterPro" id="IPR036188">
    <property type="entry name" value="FAD/NAD-bd_sf"/>
</dbReference>
<evidence type="ECO:0000313" key="2">
    <source>
        <dbReference type="EMBL" id="MBU8827343.1"/>
    </source>
</evidence>
<organism evidence="2 3">
    <name type="scientific">Mycolicibacterium goodii</name>
    <name type="common">Mycobacterium goodii</name>
    <dbReference type="NCBI Taxonomy" id="134601"/>
    <lineage>
        <taxon>Bacteria</taxon>
        <taxon>Bacillati</taxon>
        <taxon>Actinomycetota</taxon>
        <taxon>Actinomycetes</taxon>
        <taxon>Mycobacteriales</taxon>
        <taxon>Mycobacteriaceae</taxon>
        <taxon>Mycolicibacterium</taxon>
    </lineage>
</organism>
<keyword evidence="3" id="KW-1185">Reference proteome</keyword>
<dbReference type="Gene3D" id="3.30.9.10">
    <property type="entry name" value="D-Amino Acid Oxidase, subunit A, domain 2"/>
    <property type="match status" value="1"/>
</dbReference>
<reference evidence="2 3" key="1">
    <citation type="submission" date="2021-05" db="EMBL/GenBank/DDBJ databases">
        <title>Draft Genome Sequences of Clinical Respiratory Isolates of Mycobacterium goodii Recovered in Ireland.</title>
        <authorList>
            <person name="Flanagan P.R."/>
            <person name="Mok S."/>
            <person name="Roycroft E."/>
            <person name="Rogers T.R."/>
            <person name="Fitzgibbon M."/>
        </authorList>
    </citation>
    <scope>NUCLEOTIDE SEQUENCE [LARGE SCALE GENOMIC DNA]</scope>
    <source>
        <strain evidence="2 3">14IE55</strain>
    </source>
</reference>
<evidence type="ECO:0000259" key="1">
    <source>
        <dbReference type="Pfam" id="PF01266"/>
    </source>
</evidence>
<evidence type="ECO:0000313" key="3">
    <source>
        <dbReference type="Proteomes" id="UP000696413"/>
    </source>
</evidence>
<dbReference type="PANTHER" id="PTHR13847:SF285">
    <property type="entry name" value="FAD DEPENDENT OXIDOREDUCTASE DOMAIN-CONTAINING PROTEIN"/>
    <property type="match status" value="1"/>
</dbReference>
<dbReference type="PANTHER" id="PTHR13847">
    <property type="entry name" value="SARCOSINE DEHYDROGENASE-RELATED"/>
    <property type="match status" value="1"/>
</dbReference>
<comment type="caution">
    <text evidence="2">The sequence shown here is derived from an EMBL/GenBank/DDBJ whole genome shotgun (WGS) entry which is preliminary data.</text>
</comment>
<dbReference type="SUPFAM" id="SSF51905">
    <property type="entry name" value="FAD/NAD(P)-binding domain"/>
    <property type="match status" value="1"/>
</dbReference>
<dbReference type="Proteomes" id="UP000696413">
    <property type="component" value="Unassembled WGS sequence"/>
</dbReference>
<protein>
    <submittedName>
        <fullName evidence="2">FAD-binding oxidoreductase</fullName>
    </submittedName>
</protein>
<sequence>MTNRSTPMPTGGSTVGDPTKFINGDVSFWYRSIGLPKRRPSLPGDQEADVCIVGAGLTGLWTAYYLKREQPDLRIVMLEREFAGFGASGRNGGWLSAELAGSRDAYASTHGRQGVVDLMRAMRGAVDEVISVAKAEGIDADIAKDGLLHVARTRAQLGRLYESVRYEQQWGAGPEDFVALSRDEMDDRIRVAGALGGMFSPHCARVQPAKLVLGLARAVEAAGVTIYEGTTVTGIEQGRAISDRGVVRAPIVLRCLEGFTATLEGQRRDWLPMNSSMIVTAPLTPQASEQIGWRGAELLGDYAHGYMYAQRTADNRIALGGRGIPYRFGSRTDTNGATQQWTINALTELMHDMFPATASIPIVHAWCGVLGVPRDWTATVDLDPVTGLGTAGGYVGSGLTTTNLAGRTLADLVLRRDTPVTRLPWVGRRVRRWEPEPLRWLGVQSMYVLYRMADRREAERDLPKTSRIARIANMITGR</sequence>
<proteinExistence type="predicted"/>
<dbReference type="Gene3D" id="3.50.50.60">
    <property type="entry name" value="FAD/NAD(P)-binding domain"/>
    <property type="match status" value="1"/>
</dbReference>
<accession>A0ABS6HYN1</accession>
<dbReference type="EMBL" id="JAHBOM010000041">
    <property type="protein sequence ID" value="MBU8827343.1"/>
    <property type="molecule type" value="Genomic_DNA"/>
</dbReference>